<dbReference type="SUPFAM" id="SSF53448">
    <property type="entry name" value="Nucleotide-diphospho-sugar transferases"/>
    <property type="match status" value="1"/>
</dbReference>
<organism evidence="2 3">
    <name type="scientific">Massariosphaeria phaeospora</name>
    <dbReference type="NCBI Taxonomy" id="100035"/>
    <lineage>
        <taxon>Eukaryota</taxon>
        <taxon>Fungi</taxon>
        <taxon>Dikarya</taxon>
        <taxon>Ascomycota</taxon>
        <taxon>Pezizomycotina</taxon>
        <taxon>Dothideomycetes</taxon>
        <taxon>Pleosporomycetidae</taxon>
        <taxon>Pleosporales</taxon>
        <taxon>Pleosporales incertae sedis</taxon>
        <taxon>Massariosphaeria</taxon>
    </lineage>
</organism>
<name>A0A7C8I0X7_9PLEO</name>
<sequence length="387" mass="43190">MLESLQALNPFCKHGYVPLTAVPASYRVQTHVKITIAVIVLISVAALLHPLGAAQQYVFNSSADNGPIPSIVHYVYIKKDDDSVLNFHFAHFLTLFASVMYINPSRIYIHTDYSDTDIASAVQNGNTWTRKVLTTFPEIVVFNPVVAPQFAGPNEGRKIDAIQHKSDFIRWDEIAKTGGIYLDWDVVVLQPLTPLLNAGFAFVAGRQYGGAAEDGRINGTINNGAFMTKPNSAMARIMLREQTAGFNGAWEYNLQFLTSVAERLVHIPNQALICDRHAFAPTHWFAESKDALFLANDGRPSPEPSLTNSTDVMDIYDNMVANRRRRLDWEMDLSATYMLHAFGQGQHNNDITPKRILARTSNYGVATWAIVKRMKEEGHVKGHEEEG</sequence>
<dbReference type="Pfam" id="PF04488">
    <property type="entry name" value="Gly_transf_sug"/>
    <property type="match status" value="1"/>
</dbReference>
<dbReference type="PANTHER" id="PTHR46830">
    <property type="entry name" value="TRANSFERASE, PUTATIVE-RELATED"/>
    <property type="match status" value="1"/>
</dbReference>
<gene>
    <name evidence="2" type="ORF">BDV95DRAFT_581809</name>
</gene>
<evidence type="ECO:0000256" key="1">
    <source>
        <dbReference type="ARBA" id="ARBA00009003"/>
    </source>
</evidence>
<reference evidence="2 3" key="1">
    <citation type="submission" date="2020-01" db="EMBL/GenBank/DDBJ databases">
        <authorList>
            <consortium name="DOE Joint Genome Institute"/>
            <person name="Haridas S."/>
            <person name="Albert R."/>
            <person name="Binder M."/>
            <person name="Bloem J."/>
            <person name="Labutti K."/>
            <person name="Salamov A."/>
            <person name="Andreopoulos B."/>
            <person name="Baker S.E."/>
            <person name="Barry K."/>
            <person name="Bills G."/>
            <person name="Bluhm B.H."/>
            <person name="Cannon C."/>
            <person name="Castanera R."/>
            <person name="Culley D.E."/>
            <person name="Daum C."/>
            <person name="Ezra D."/>
            <person name="Gonzalez J.B."/>
            <person name="Henrissat B."/>
            <person name="Kuo A."/>
            <person name="Liang C."/>
            <person name="Lipzen A."/>
            <person name="Lutzoni F."/>
            <person name="Magnuson J."/>
            <person name="Mondo S."/>
            <person name="Nolan M."/>
            <person name="Ohm R."/>
            <person name="Pangilinan J."/>
            <person name="Park H.-J.H."/>
            <person name="Ramirez L."/>
            <person name="Alfaro M."/>
            <person name="Sun H."/>
            <person name="Tritt A."/>
            <person name="Yoshinaga Y."/>
            <person name="Zwiers L.-H.L."/>
            <person name="Turgeon B.G."/>
            <person name="Goodwin S.B."/>
            <person name="Spatafora J.W."/>
            <person name="Crous P.W."/>
            <person name="Grigoriev I.V."/>
        </authorList>
    </citation>
    <scope>NUCLEOTIDE SEQUENCE [LARGE SCALE GENOMIC DNA]</scope>
    <source>
        <strain evidence="2 3">CBS 611.86</strain>
    </source>
</reference>
<keyword evidence="3" id="KW-1185">Reference proteome</keyword>
<dbReference type="Proteomes" id="UP000481861">
    <property type="component" value="Unassembled WGS sequence"/>
</dbReference>
<dbReference type="EMBL" id="JAADJZ010000022">
    <property type="protein sequence ID" value="KAF2867788.1"/>
    <property type="molecule type" value="Genomic_DNA"/>
</dbReference>
<proteinExistence type="inferred from homology"/>
<dbReference type="AlphaFoldDB" id="A0A7C8I0X7"/>
<dbReference type="OrthoDB" id="409543at2759"/>
<dbReference type="Gene3D" id="3.90.550.20">
    <property type="match status" value="1"/>
</dbReference>
<protein>
    <recommendedName>
        <fullName evidence="4">Nucleotide-diphospho-sugar transferase</fullName>
    </recommendedName>
</protein>
<dbReference type="GO" id="GO:1901135">
    <property type="term" value="P:carbohydrate derivative metabolic process"/>
    <property type="evidence" value="ECO:0007669"/>
    <property type="project" value="UniProtKB-ARBA"/>
</dbReference>
<dbReference type="PANTHER" id="PTHR46830:SF2">
    <property type="entry name" value="ALPHA-1,4-N-ACETYLGLUCOSAMINYLTRANSFERASE"/>
    <property type="match status" value="1"/>
</dbReference>
<comment type="caution">
    <text evidence="2">The sequence shown here is derived from an EMBL/GenBank/DDBJ whole genome shotgun (WGS) entry which is preliminary data.</text>
</comment>
<accession>A0A7C8I0X7</accession>
<dbReference type="InterPro" id="IPR029044">
    <property type="entry name" value="Nucleotide-diphossugar_trans"/>
</dbReference>
<evidence type="ECO:0000313" key="3">
    <source>
        <dbReference type="Proteomes" id="UP000481861"/>
    </source>
</evidence>
<evidence type="ECO:0000313" key="2">
    <source>
        <dbReference type="EMBL" id="KAF2867788.1"/>
    </source>
</evidence>
<dbReference type="InterPro" id="IPR007577">
    <property type="entry name" value="GlycoTrfase_DXD_sugar-bd_CS"/>
</dbReference>
<evidence type="ECO:0008006" key="4">
    <source>
        <dbReference type="Google" id="ProtNLM"/>
    </source>
</evidence>
<comment type="similarity">
    <text evidence="1">Belongs to the glycosyltransferase 32 family.</text>
</comment>